<keyword evidence="4" id="KW-1185">Reference proteome</keyword>
<evidence type="ECO:0000256" key="2">
    <source>
        <dbReference type="SAM" id="SignalP"/>
    </source>
</evidence>
<dbReference type="GO" id="GO:0004252">
    <property type="term" value="F:serine-type endopeptidase activity"/>
    <property type="evidence" value="ECO:0007669"/>
    <property type="project" value="InterPro"/>
</dbReference>
<dbReference type="EC" id="3.4.21.107" evidence="3"/>
<feature type="region of interest" description="Disordered" evidence="1">
    <location>
        <begin position="264"/>
        <end position="341"/>
    </location>
</feature>
<dbReference type="Gene3D" id="2.40.10.10">
    <property type="entry name" value="Trypsin-like serine proteases"/>
    <property type="match status" value="2"/>
</dbReference>
<feature type="chain" id="PRO_5021989903" evidence="2">
    <location>
        <begin position="23"/>
        <end position="375"/>
    </location>
</feature>
<keyword evidence="2" id="KW-0732">Signal</keyword>
<name>A0A518AM78_9BACT</name>
<protein>
    <submittedName>
        <fullName evidence="3">Periplasmic serine endoprotease DegP</fullName>
        <ecNumber evidence="3">3.4.21.107</ecNumber>
    </submittedName>
</protein>
<dbReference type="EMBL" id="CP036278">
    <property type="protein sequence ID" value="QDU55833.1"/>
    <property type="molecule type" value="Genomic_DNA"/>
</dbReference>
<dbReference type="PRINTS" id="PR00834">
    <property type="entry name" value="PROTEASES2C"/>
</dbReference>
<feature type="compositionally biased region" description="Low complexity" evidence="1">
    <location>
        <begin position="320"/>
        <end position="341"/>
    </location>
</feature>
<evidence type="ECO:0000313" key="3">
    <source>
        <dbReference type="EMBL" id="QDU55833.1"/>
    </source>
</evidence>
<dbReference type="RefSeq" id="WP_197529109.1">
    <property type="nucleotide sequence ID" value="NZ_CP036278.1"/>
</dbReference>
<dbReference type="AlphaFoldDB" id="A0A518AM78"/>
<dbReference type="PANTHER" id="PTHR43019">
    <property type="entry name" value="SERINE ENDOPROTEASE DEGS"/>
    <property type="match status" value="1"/>
</dbReference>
<dbReference type="PANTHER" id="PTHR43019:SF23">
    <property type="entry name" value="PROTEASE DO-LIKE 5, CHLOROPLASTIC"/>
    <property type="match status" value="1"/>
</dbReference>
<feature type="signal peptide" evidence="2">
    <location>
        <begin position="1"/>
        <end position="22"/>
    </location>
</feature>
<accession>A0A518AM78</accession>
<dbReference type="InterPro" id="IPR009003">
    <property type="entry name" value="Peptidase_S1_PA"/>
</dbReference>
<dbReference type="SUPFAM" id="SSF50494">
    <property type="entry name" value="Trypsin-like serine proteases"/>
    <property type="match status" value="1"/>
</dbReference>
<keyword evidence="3" id="KW-0378">Hydrolase</keyword>
<reference evidence="3 4" key="1">
    <citation type="submission" date="2019-02" db="EMBL/GenBank/DDBJ databases">
        <title>Deep-cultivation of Planctomycetes and their phenomic and genomic characterization uncovers novel biology.</title>
        <authorList>
            <person name="Wiegand S."/>
            <person name="Jogler M."/>
            <person name="Boedeker C."/>
            <person name="Pinto D."/>
            <person name="Vollmers J."/>
            <person name="Rivas-Marin E."/>
            <person name="Kohn T."/>
            <person name="Peeters S.H."/>
            <person name="Heuer A."/>
            <person name="Rast P."/>
            <person name="Oberbeckmann S."/>
            <person name="Bunk B."/>
            <person name="Jeske O."/>
            <person name="Meyerdierks A."/>
            <person name="Storesund J.E."/>
            <person name="Kallscheuer N."/>
            <person name="Luecker S."/>
            <person name="Lage O.M."/>
            <person name="Pohl T."/>
            <person name="Merkel B.J."/>
            <person name="Hornburger P."/>
            <person name="Mueller R.-W."/>
            <person name="Bruemmer F."/>
            <person name="Labrenz M."/>
            <person name="Spormann A.M."/>
            <person name="Op den Camp H."/>
            <person name="Overmann J."/>
            <person name="Amann R."/>
            <person name="Jetten M.S.M."/>
            <person name="Mascher T."/>
            <person name="Medema M.H."/>
            <person name="Devos D.P."/>
            <person name="Kaster A.-K."/>
            <person name="Ovreas L."/>
            <person name="Rohde M."/>
            <person name="Galperin M.Y."/>
            <person name="Jogler C."/>
        </authorList>
    </citation>
    <scope>NUCLEOTIDE SEQUENCE [LARGE SCALE GENOMIC DNA]</scope>
    <source>
        <strain evidence="3 4">Pan181</strain>
    </source>
</reference>
<dbReference type="Proteomes" id="UP000315750">
    <property type="component" value="Chromosome"/>
</dbReference>
<dbReference type="GO" id="GO:0006508">
    <property type="term" value="P:proteolysis"/>
    <property type="evidence" value="ECO:0007669"/>
    <property type="project" value="UniProtKB-KW"/>
</dbReference>
<proteinExistence type="predicted"/>
<evidence type="ECO:0000256" key="1">
    <source>
        <dbReference type="SAM" id="MobiDB-lite"/>
    </source>
</evidence>
<organism evidence="3 4">
    <name type="scientific">Aeoliella mucimassa</name>
    <dbReference type="NCBI Taxonomy" id="2527972"/>
    <lineage>
        <taxon>Bacteria</taxon>
        <taxon>Pseudomonadati</taxon>
        <taxon>Planctomycetota</taxon>
        <taxon>Planctomycetia</taxon>
        <taxon>Pirellulales</taxon>
        <taxon>Lacipirellulaceae</taxon>
        <taxon>Aeoliella</taxon>
    </lineage>
</organism>
<sequence length="375" mass="39768" precursor="true">MRYLLFSFICLTTAALPLAGRAAPNTPHPAVVRVVTPESDGTAYGSGTLIDARDEYGLVLTNWHVVRDATGPIEVRFPSGFTSQARAIKMDSEWDLAALVVWRPDCEPVKLAARPPRPGEPLTICGYGSGIYRSITGRCTQYYAPRLNLPQELVELDVQARQGDSGGPIFNARGELAGVLFGAGQGTTLGSFEGRVKTFLASLGPDVGRHSNGAPQIAMRSAAPPVCPTCPQATNQWACQDGRCMVNDDLGNVCFGCDQVADHETPTATKPLGTKPAAKPPTATENAWPDWRSDERWSVANQTAPPSEPWPRFDSDQEASEPPAESGPAVAEAAPAEPAVPSSPLLSGGLFDNLRNGLAVVGVLAIVLQLMKLAS</sequence>
<dbReference type="Pfam" id="PF13365">
    <property type="entry name" value="Trypsin_2"/>
    <property type="match status" value="1"/>
</dbReference>
<dbReference type="KEGG" id="amuc:Pan181_20300"/>
<evidence type="ECO:0000313" key="4">
    <source>
        <dbReference type="Proteomes" id="UP000315750"/>
    </source>
</evidence>
<dbReference type="InterPro" id="IPR001940">
    <property type="entry name" value="Peptidase_S1C"/>
</dbReference>
<dbReference type="InterPro" id="IPR043504">
    <property type="entry name" value="Peptidase_S1_PA_chymotrypsin"/>
</dbReference>
<gene>
    <name evidence="3" type="primary">degP_1</name>
    <name evidence="3" type="ORF">Pan181_20300</name>
</gene>
<keyword evidence="3" id="KW-0645">Protease</keyword>